<protein>
    <submittedName>
        <fullName evidence="1">Uncharacterized protein</fullName>
    </submittedName>
</protein>
<dbReference type="EMBL" id="JBHULC010000033">
    <property type="protein sequence ID" value="MFD2523328.1"/>
    <property type="molecule type" value="Genomic_DNA"/>
</dbReference>
<dbReference type="RefSeq" id="WP_340240717.1">
    <property type="nucleotide sequence ID" value="NZ_JBBEWC010000024.1"/>
</dbReference>
<gene>
    <name evidence="1" type="ORF">ACFSR2_20690</name>
</gene>
<name>A0ABW5JC09_9BACT</name>
<sequence>MKLLTLPLIIFFTLLSFVCFGQTVNNIPLKDINVEYIQIVGTTKAFSSKVMIDIDFGQRNKLFNFNDTSLKDESGKLIELNSMIDALNFMSKNGYEFVQAYAFNVGGQNVYHYLMKRKHFNEKIGDVKN</sequence>
<evidence type="ECO:0000313" key="2">
    <source>
        <dbReference type="Proteomes" id="UP001597510"/>
    </source>
</evidence>
<evidence type="ECO:0000313" key="1">
    <source>
        <dbReference type="EMBL" id="MFD2523328.1"/>
    </source>
</evidence>
<reference evidence="2" key="1">
    <citation type="journal article" date="2019" name="Int. J. Syst. Evol. Microbiol.">
        <title>The Global Catalogue of Microorganisms (GCM) 10K type strain sequencing project: providing services to taxonomists for standard genome sequencing and annotation.</title>
        <authorList>
            <consortium name="The Broad Institute Genomics Platform"/>
            <consortium name="The Broad Institute Genome Sequencing Center for Infectious Disease"/>
            <person name="Wu L."/>
            <person name="Ma J."/>
        </authorList>
    </citation>
    <scope>NUCLEOTIDE SEQUENCE [LARGE SCALE GENOMIC DNA]</scope>
    <source>
        <strain evidence="2">KCTC 52344</strain>
    </source>
</reference>
<accession>A0ABW5JC09</accession>
<dbReference type="Proteomes" id="UP001597510">
    <property type="component" value="Unassembled WGS sequence"/>
</dbReference>
<keyword evidence="2" id="KW-1185">Reference proteome</keyword>
<comment type="caution">
    <text evidence="1">The sequence shown here is derived from an EMBL/GenBank/DDBJ whole genome shotgun (WGS) entry which is preliminary data.</text>
</comment>
<organism evidence="1 2">
    <name type="scientific">Emticicia soli</name>
    <dbReference type="NCBI Taxonomy" id="2027878"/>
    <lineage>
        <taxon>Bacteria</taxon>
        <taxon>Pseudomonadati</taxon>
        <taxon>Bacteroidota</taxon>
        <taxon>Cytophagia</taxon>
        <taxon>Cytophagales</taxon>
        <taxon>Leadbetterellaceae</taxon>
        <taxon>Emticicia</taxon>
    </lineage>
</organism>
<proteinExistence type="predicted"/>